<dbReference type="InterPro" id="IPR005982">
    <property type="entry name" value="Thioredox_Rdtase"/>
</dbReference>
<dbReference type="Gene3D" id="3.50.50.60">
    <property type="entry name" value="FAD/NAD(P)-binding domain"/>
    <property type="match status" value="2"/>
</dbReference>
<evidence type="ECO:0000313" key="11">
    <source>
        <dbReference type="EMBL" id="HFJ54155.1"/>
    </source>
</evidence>
<dbReference type="PRINTS" id="PR00469">
    <property type="entry name" value="PNDRDTASEII"/>
</dbReference>
<dbReference type="InterPro" id="IPR008255">
    <property type="entry name" value="Pyr_nucl-diS_OxRdtase_2_AS"/>
</dbReference>
<keyword evidence="7" id="KW-0521">NADP</keyword>
<comment type="similarity">
    <text evidence="6">Belongs to the class-II pyridine nucleotide-disulfide oxidoreductase family.</text>
</comment>
<dbReference type="InterPro" id="IPR036188">
    <property type="entry name" value="FAD/NAD-bd_sf"/>
</dbReference>
<dbReference type="GO" id="GO:0005737">
    <property type="term" value="C:cytoplasm"/>
    <property type="evidence" value="ECO:0007669"/>
    <property type="project" value="InterPro"/>
</dbReference>
<dbReference type="InterPro" id="IPR050097">
    <property type="entry name" value="Ferredoxin-NADP_redctase_2"/>
</dbReference>
<feature type="domain" description="FAD/NAD(P)-binding" evidence="8">
    <location>
        <begin position="5"/>
        <end position="291"/>
    </location>
</feature>
<dbReference type="EMBL" id="DSKA01000106">
    <property type="protein sequence ID" value="HEE18188.1"/>
    <property type="molecule type" value="Genomic_DNA"/>
</dbReference>
<dbReference type="SUPFAM" id="SSF51905">
    <property type="entry name" value="FAD/NAD(P)-binding domain"/>
    <property type="match status" value="1"/>
</dbReference>
<keyword evidence="5 6" id="KW-0676">Redox-active center</keyword>
<reference evidence="10" key="1">
    <citation type="journal article" date="2020" name="mSystems">
        <title>Genome- and Community-Level Interaction Insights into Carbon Utilization and Element Cycling Functions of Hydrothermarchaeota in Hydrothermal Sediment.</title>
        <authorList>
            <person name="Zhou Z."/>
            <person name="Liu Y."/>
            <person name="Xu W."/>
            <person name="Pan J."/>
            <person name="Luo Z.H."/>
            <person name="Li M."/>
        </authorList>
    </citation>
    <scope>NUCLEOTIDE SEQUENCE [LARGE SCALE GENOMIC DNA]</scope>
    <source>
        <strain evidence="10">SpSt-236</strain>
        <strain evidence="9">SpSt-265</strain>
        <strain evidence="11">SpSt-465</strain>
    </source>
</reference>
<gene>
    <name evidence="10" type="primary">trxB</name>
    <name evidence="10" type="ORF">ENP62_01380</name>
    <name evidence="9" type="ORF">ENP94_04100</name>
    <name evidence="11" type="ORF">ENS16_05645</name>
</gene>
<evidence type="ECO:0000256" key="4">
    <source>
        <dbReference type="ARBA" id="ARBA00023157"/>
    </source>
</evidence>
<name>A0A7C2AK10_UNCW3</name>
<evidence type="ECO:0000256" key="7">
    <source>
        <dbReference type="RuleBase" id="RU003881"/>
    </source>
</evidence>
<evidence type="ECO:0000256" key="6">
    <source>
        <dbReference type="RuleBase" id="RU003880"/>
    </source>
</evidence>
<comment type="catalytic activity">
    <reaction evidence="6">
        <text>[thioredoxin]-dithiol + NADP(+) = [thioredoxin]-disulfide + NADPH + H(+)</text>
        <dbReference type="Rhea" id="RHEA:20345"/>
        <dbReference type="Rhea" id="RHEA-COMP:10698"/>
        <dbReference type="Rhea" id="RHEA-COMP:10700"/>
        <dbReference type="ChEBI" id="CHEBI:15378"/>
        <dbReference type="ChEBI" id="CHEBI:29950"/>
        <dbReference type="ChEBI" id="CHEBI:50058"/>
        <dbReference type="ChEBI" id="CHEBI:57783"/>
        <dbReference type="ChEBI" id="CHEBI:58349"/>
        <dbReference type="EC" id="1.8.1.9"/>
    </reaction>
</comment>
<dbReference type="PRINTS" id="PR00368">
    <property type="entry name" value="FADPNR"/>
</dbReference>
<dbReference type="GO" id="GO:0004791">
    <property type="term" value="F:thioredoxin-disulfide reductase (NADPH) activity"/>
    <property type="evidence" value="ECO:0007669"/>
    <property type="project" value="UniProtKB-UniRule"/>
</dbReference>
<dbReference type="PROSITE" id="PS00573">
    <property type="entry name" value="PYRIDINE_REDOX_2"/>
    <property type="match status" value="1"/>
</dbReference>
<keyword evidence="4" id="KW-1015">Disulfide bond</keyword>
<evidence type="ECO:0000313" key="10">
    <source>
        <dbReference type="EMBL" id="HEE18188.1"/>
    </source>
</evidence>
<dbReference type="EMBL" id="DSLG01000004">
    <property type="protein sequence ID" value="HEA87175.1"/>
    <property type="molecule type" value="Genomic_DNA"/>
</dbReference>
<evidence type="ECO:0000256" key="1">
    <source>
        <dbReference type="ARBA" id="ARBA00022630"/>
    </source>
</evidence>
<keyword evidence="2 6" id="KW-0274">FAD</keyword>
<keyword evidence="3 6" id="KW-0560">Oxidoreductase</keyword>
<dbReference type="PANTHER" id="PTHR48105">
    <property type="entry name" value="THIOREDOXIN REDUCTASE 1-RELATED-RELATED"/>
    <property type="match status" value="1"/>
</dbReference>
<comment type="caution">
    <text evidence="10">The sequence shown here is derived from an EMBL/GenBank/DDBJ whole genome shotgun (WGS) entry which is preliminary data.</text>
</comment>
<dbReference type="EC" id="1.8.1.9" evidence="6"/>
<dbReference type="EMBL" id="DSTU01000007">
    <property type="protein sequence ID" value="HFJ54155.1"/>
    <property type="molecule type" value="Genomic_DNA"/>
</dbReference>
<dbReference type="Pfam" id="PF07992">
    <property type="entry name" value="Pyr_redox_2"/>
    <property type="match status" value="1"/>
</dbReference>
<evidence type="ECO:0000256" key="3">
    <source>
        <dbReference type="ARBA" id="ARBA00023002"/>
    </source>
</evidence>
<evidence type="ECO:0000259" key="8">
    <source>
        <dbReference type="Pfam" id="PF07992"/>
    </source>
</evidence>
<dbReference type="GO" id="GO:0019430">
    <property type="term" value="P:removal of superoxide radicals"/>
    <property type="evidence" value="ECO:0007669"/>
    <property type="project" value="UniProtKB-UniRule"/>
</dbReference>
<dbReference type="AlphaFoldDB" id="A0A7C2AK10"/>
<comment type="subunit">
    <text evidence="6">Homodimer.</text>
</comment>
<dbReference type="InterPro" id="IPR023753">
    <property type="entry name" value="FAD/NAD-binding_dom"/>
</dbReference>
<comment type="cofactor">
    <cofactor evidence="7">
        <name>FAD</name>
        <dbReference type="ChEBI" id="CHEBI:57692"/>
    </cofactor>
    <text evidence="7">Binds 1 FAD per subunit.</text>
</comment>
<organism evidence="10">
    <name type="scientific">candidate division WOR-3 bacterium</name>
    <dbReference type="NCBI Taxonomy" id="2052148"/>
    <lineage>
        <taxon>Bacteria</taxon>
        <taxon>Bacteria division WOR-3</taxon>
    </lineage>
</organism>
<evidence type="ECO:0000256" key="2">
    <source>
        <dbReference type="ARBA" id="ARBA00022827"/>
    </source>
</evidence>
<evidence type="ECO:0000313" key="9">
    <source>
        <dbReference type="EMBL" id="HEA87175.1"/>
    </source>
</evidence>
<sequence>MAEPEILIVGAGPAGLTAGIYSARAGHTTLILEKELVGGQMNKTATVENYPGFAQPVNTLELVQNMDAQARRFGCQIETGEATGLKLNGNQIELETSIGVIRTRTLIICAGTEPRKLGLENETELTGRGISYCAICDGPLYRDREVAVVGGGDSALEEADYLTRFCSRVHLIHRRDQFRAARIVEERVRSNPKIVLHLSRVVSRIHGTRQLEGLTLTDLKTGTSIELPVAGLFIYVGLIPGTGWCRSVVPLDEAGFILTDEKMQTAVPGIFAAGDIRKKSVRQIATAVGDGAIAAQSAHEFLTLSR</sequence>
<accession>A0A7C2AK10</accession>
<evidence type="ECO:0000256" key="5">
    <source>
        <dbReference type="ARBA" id="ARBA00023284"/>
    </source>
</evidence>
<protein>
    <recommendedName>
        <fullName evidence="6">Thioredoxin reductase</fullName>
        <ecNumber evidence="6">1.8.1.9</ecNumber>
    </recommendedName>
</protein>
<proteinExistence type="inferred from homology"/>
<keyword evidence="1 6" id="KW-0285">Flavoprotein</keyword>
<dbReference type="NCBIfam" id="TIGR01292">
    <property type="entry name" value="TRX_reduct"/>
    <property type="match status" value="1"/>
</dbReference>